<evidence type="ECO:0000313" key="2">
    <source>
        <dbReference type="EMBL" id="GAA4331598.1"/>
    </source>
</evidence>
<keyword evidence="3" id="KW-1185">Reference proteome</keyword>
<keyword evidence="1" id="KW-0812">Transmembrane</keyword>
<dbReference type="EMBL" id="BAABGY010000007">
    <property type="protein sequence ID" value="GAA4331598.1"/>
    <property type="molecule type" value="Genomic_DNA"/>
</dbReference>
<organism evidence="2 3">
    <name type="scientific">Flaviaesturariibacter amylovorans</name>
    <dbReference type="NCBI Taxonomy" id="1084520"/>
    <lineage>
        <taxon>Bacteria</taxon>
        <taxon>Pseudomonadati</taxon>
        <taxon>Bacteroidota</taxon>
        <taxon>Chitinophagia</taxon>
        <taxon>Chitinophagales</taxon>
        <taxon>Chitinophagaceae</taxon>
        <taxon>Flaviaestuariibacter</taxon>
    </lineage>
</organism>
<evidence type="ECO:0000313" key="3">
    <source>
        <dbReference type="Proteomes" id="UP001501725"/>
    </source>
</evidence>
<name>A0ABP8GY01_9BACT</name>
<gene>
    <name evidence="2" type="ORF">GCM10023184_23650</name>
</gene>
<dbReference type="Proteomes" id="UP001501725">
    <property type="component" value="Unassembled WGS sequence"/>
</dbReference>
<feature type="transmembrane region" description="Helical" evidence="1">
    <location>
        <begin position="41"/>
        <end position="59"/>
    </location>
</feature>
<evidence type="ECO:0000256" key="1">
    <source>
        <dbReference type="SAM" id="Phobius"/>
    </source>
</evidence>
<reference evidence="3" key="1">
    <citation type="journal article" date="2019" name="Int. J. Syst. Evol. Microbiol.">
        <title>The Global Catalogue of Microorganisms (GCM) 10K type strain sequencing project: providing services to taxonomists for standard genome sequencing and annotation.</title>
        <authorList>
            <consortium name="The Broad Institute Genomics Platform"/>
            <consortium name="The Broad Institute Genome Sequencing Center for Infectious Disease"/>
            <person name="Wu L."/>
            <person name="Ma J."/>
        </authorList>
    </citation>
    <scope>NUCLEOTIDE SEQUENCE [LARGE SCALE GENOMIC DNA]</scope>
    <source>
        <strain evidence="3">JCM 17919</strain>
    </source>
</reference>
<protein>
    <recommendedName>
        <fullName evidence="4">Secreted peptide</fullName>
    </recommendedName>
</protein>
<proteinExistence type="predicted"/>
<feature type="transmembrane region" description="Helical" evidence="1">
    <location>
        <begin position="66"/>
        <end position="92"/>
    </location>
</feature>
<keyword evidence="1" id="KW-1133">Transmembrane helix</keyword>
<evidence type="ECO:0008006" key="4">
    <source>
        <dbReference type="Google" id="ProtNLM"/>
    </source>
</evidence>
<keyword evidence="1" id="KW-0472">Membrane</keyword>
<accession>A0ABP8GY01</accession>
<sequence>MPPAAMAEAGTVAVSWVLLTKVVVAGVPFTVTTDEAVPVGRFVLLALPLIKLVPFTVIVKLLPPAVAVVGDILVVVGSAGVPVSLTSSIRFWTVALF</sequence>
<comment type="caution">
    <text evidence="2">The sequence shown here is derived from an EMBL/GenBank/DDBJ whole genome shotgun (WGS) entry which is preliminary data.</text>
</comment>